<proteinExistence type="predicted"/>
<keyword evidence="2" id="KW-0472">Membrane</keyword>
<dbReference type="AlphaFoldDB" id="A0A9W7CEW0"/>
<gene>
    <name evidence="3" type="ORF">TrLO_g12659</name>
</gene>
<evidence type="ECO:0000256" key="1">
    <source>
        <dbReference type="SAM" id="MobiDB-lite"/>
    </source>
</evidence>
<dbReference type="Proteomes" id="UP001165122">
    <property type="component" value="Unassembled WGS sequence"/>
</dbReference>
<reference evidence="4" key="1">
    <citation type="journal article" date="2023" name="Commun. Biol.">
        <title>Genome analysis of Parmales, the sister group of diatoms, reveals the evolutionary specialization of diatoms from phago-mixotrophs to photoautotrophs.</title>
        <authorList>
            <person name="Ban H."/>
            <person name="Sato S."/>
            <person name="Yoshikawa S."/>
            <person name="Yamada K."/>
            <person name="Nakamura Y."/>
            <person name="Ichinomiya M."/>
            <person name="Sato N."/>
            <person name="Blanc-Mathieu R."/>
            <person name="Endo H."/>
            <person name="Kuwata A."/>
            <person name="Ogata H."/>
        </authorList>
    </citation>
    <scope>NUCLEOTIDE SEQUENCE [LARGE SCALE GENOMIC DNA]</scope>
    <source>
        <strain evidence="4">NIES 3700</strain>
    </source>
</reference>
<evidence type="ECO:0000313" key="3">
    <source>
        <dbReference type="EMBL" id="GMI08672.1"/>
    </source>
</evidence>
<protein>
    <submittedName>
        <fullName evidence="3">Uncharacterized protein</fullName>
    </submittedName>
</protein>
<dbReference type="EMBL" id="BRXW01000127">
    <property type="protein sequence ID" value="GMI08672.1"/>
    <property type="molecule type" value="Genomic_DNA"/>
</dbReference>
<organism evidence="3 4">
    <name type="scientific">Triparma laevis f. longispina</name>
    <dbReference type="NCBI Taxonomy" id="1714387"/>
    <lineage>
        <taxon>Eukaryota</taxon>
        <taxon>Sar</taxon>
        <taxon>Stramenopiles</taxon>
        <taxon>Ochrophyta</taxon>
        <taxon>Bolidophyceae</taxon>
        <taxon>Parmales</taxon>
        <taxon>Triparmaceae</taxon>
        <taxon>Triparma</taxon>
    </lineage>
</organism>
<keyword evidence="4" id="KW-1185">Reference proteome</keyword>
<feature type="transmembrane region" description="Helical" evidence="2">
    <location>
        <begin position="20"/>
        <end position="43"/>
    </location>
</feature>
<keyword evidence="2" id="KW-0812">Transmembrane</keyword>
<evidence type="ECO:0000313" key="4">
    <source>
        <dbReference type="Proteomes" id="UP001165122"/>
    </source>
</evidence>
<keyword evidence="2" id="KW-1133">Transmembrane helix</keyword>
<accession>A0A9W7CEW0</accession>
<sequence length="83" mass="9526">MMLWYMPVLQNTAQCWGLAKWVHITTGCICLFIGIGFPAFIVWKSRKLKNADKLSSRSPWLRGAPKTKRSLSCFISDPRSPWP</sequence>
<comment type="caution">
    <text evidence="3">The sequence shown here is derived from an EMBL/GenBank/DDBJ whole genome shotgun (WGS) entry which is preliminary data.</text>
</comment>
<feature type="region of interest" description="Disordered" evidence="1">
    <location>
        <begin position="62"/>
        <end position="83"/>
    </location>
</feature>
<name>A0A9W7CEW0_9STRA</name>
<evidence type="ECO:0000256" key="2">
    <source>
        <dbReference type="SAM" id="Phobius"/>
    </source>
</evidence>